<keyword evidence="6" id="KW-0539">Nucleus</keyword>
<keyword evidence="11" id="KW-1185">Reference proteome</keyword>
<feature type="region of interest" description="Disordered" evidence="8">
    <location>
        <begin position="1"/>
        <end position="26"/>
    </location>
</feature>
<feature type="domain" description="C2H2-type" evidence="9">
    <location>
        <begin position="174"/>
        <end position="201"/>
    </location>
</feature>
<dbReference type="PROSITE" id="PS50157">
    <property type="entry name" value="ZINC_FINGER_C2H2_2"/>
    <property type="match status" value="3"/>
</dbReference>
<evidence type="ECO:0000256" key="7">
    <source>
        <dbReference type="PROSITE-ProRule" id="PRU00042"/>
    </source>
</evidence>
<dbReference type="PANTHER" id="PTHR16515">
    <property type="entry name" value="PR DOMAIN ZINC FINGER PROTEIN"/>
    <property type="match status" value="1"/>
</dbReference>
<dbReference type="EMBL" id="BGPR01013678">
    <property type="protein sequence ID" value="GBN61729.1"/>
    <property type="molecule type" value="Genomic_DNA"/>
</dbReference>
<keyword evidence="3" id="KW-0677">Repeat</keyword>
<feature type="domain" description="C2H2-type" evidence="9">
    <location>
        <begin position="202"/>
        <end position="229"/>
    </location>
</feature>
<dbReference type="FunFam" id="3.30.160.60:FF:002343">
    <property type="entry name" value="Zinc finger protein 33A"/>
    <property type="match status" value="2"/>
</dbReference>
<sequence>MDDKPLDLSKKSVSSNTESQLLPTEKQQEFVEDIRLIPNRSVSYYEKEFSEPVKKCKRSVEQVGMKSKLSSHTSKRCDTPKYDDKIPGSCVMMKRKMSYEPASNSGAKRHKPFDSTSDTKNKHKPTTLGDPNCCEKSSAECIASIPSTSASSSCSYDSQGIRVRLKEGNEKLNFVCEYCSKICISRSKYKIHVRTHTGEKPFECLYCDKRFAINKNLRVHVRVHTGERPFRCQECKAFITKSNLKRHNRIHTGGGSLRNVLSAGRYFRRKYTLNRHNSTDQEKTNE</sequence>
<dbReference type="Gene3D" id="3.30.160.60">
    <property type="entry name" value="Classic Zinc Finger"/>
    <property type="match status" value="3"/>
</dbReference>
<evidence type="ECO:0000256" key="2">
    <source>
        <dbReference type="ARBA" id="ARBA00022723"/>
    </source>
</evidence>
<feature type="region of interest" description="Disordered" evidence="8">
    <location>
        <begin position="99"/>
        <end position="124"/>
    </location>
</feature>
<comment type="caution">
    <text evidence="10">The sequence shown here is derived from an EMBL/GenBank/DDBJ whole genome shotgun (WGS) entry which is preliminary data.</text>
</comment>
<dbReference type="AlphaFoldDB" id="A0A4Y2QDR3"/>
<dbReference type="PANTHER" id="PTHR16515:SF66">
    <property type="entry name" value="C2H2-TYPE DOMAIN-CONTAINING PROTEIN"/>
    <property type="match status" value="1"/>
</dbReference>
<comment type="subcellular location">
    <subcellularLocation>
        <location evidence="1">Nucleus</location>
    </subcellularLocation>
</comment>
<feature type="domain" description="C2H2-type" evidence="9">
    <location>
        <begin position="230"/>
        <end position="256"/>
    </location>
</feature>
<dbReference type="GO" id="GO:0005634">
    <property type="term" value="C:nucleus"/>
    <property type="evidence" value="ECO:0007669"/>
    <property type="project" value="UniProtKB-SubCell"/>
</dbReference>
<dbReference type="InterPro" id="IPR050331">
    <property type="entry name" value="Zinc_finger"/>
</dbReference>
<evidence type="ECO:0000256" key="8">
    <source>
        <dbReference type="SAM" id="MobiDB-lite"/>
    </source>
</evidence>
<evidence type="ECO:0000256" key="5">
    <source>
        <dbReference type="ARBA" id="ARBA00022833"/>
    </source>
</evidence>
<dbReference type="GO" id="GO:0006355">
    <property type="term" value="P:regulation of DNA-templated transcription"/>
    <property type="evidence" value="ECO:0007669"/>
    <property type="project" value="UniProtKB-ARBA"/>
</dbReference>
<protein>
    <submittedName>
        <fullName evidence="10">Gastrula zinc finger protein xFG20-1</fullName>
    </submittedName>
</protein>
<dbReference type="Pfam" id="PF00096">
    <property type="entry name" value="zf-C2H2"/>
    <property type="match status" value="2"/>
</dbReference>
<keyword evidence="2" id="KW-0479">Metal-binding</keyword>
<accession>A0A4Y2QDR3</accession>
<evidence type="ECO:0000259" key="9">
    <source>
        <dbReference type="PROSITE" id="PS50157"/>
    </source>
</evidence>
<evidence type="ECO:0000256" key="6">
    <source>
        <dbReference type="ARBA" id="ARBA00023242"/>
    </source>
</evidence>
<dbReference type="GO" id="GO:0008270">
    <property type="term" value="F:zinc ion binding"/>
    <property type="evidence" value="ECO:0007669"/>
    <property type="project" value="UniProtKB-KW"/>
</dbReference>
<evidence type="ECO:0000256" key="1">
    <source>
        <dbReference type="ARBA" id="ARBA00004123"/>
    </source>
</evidence>
<dbReference type="InterPro" id="IPR036236">
    <property type="entry name" value="Znf_C2H2_sf"/>
</dbReference>
<reference evidence="10 11" key="1">
    <citation type="journal article" date="2019" name="Sci. Rep.">
        <title>Orb-weaving spider Araneus ventricosus genome elucidates the spidroin gene catalogue.</title>
        <authorList>
            <person name="Kono N."/>
            <person name="Nakamura H."/>
            <person name="Ohtoshi R."/>
            <person name="Moran D.A.P."/>
            <person name="Shinohara A."/>
            <person name="Yoshida Y."/>
            <person name="Fujiwara M."/>
            <person name="Mori M."/>
            <person name="Tomita M."/>
            <person name="Arakawa K."/>
        </authorList>
    </citation>
    <scope>NUCLEOTIDE SEQUENCE [LARGE SCALE GENOMIC DNA]</scope>
</reference>
<name>A0A4Y2QDR3_ARAVE</name>
<evidence type="ECO:0000256" key="4">
    <source>
        <dbReference type="ARBA" id="ARBA00022771"/>
    </source>
</evidence>
<dbReference type="InterPro" id="IPR013087">
    <property type="entry name" value="Znf_C2H2_type"/>
</dbReference>
<organism evidence="10 11">
    <name type="scientific">Araneus ventricosus</name>
    <name type="common">Orbweaver spider</name>
    <name type="synonym">Epeira ventricosa</name>
    <dbReference type="NCBI Taxonomy" id="182803"/>
    <lineage>
        <taxon>Eukaryota</taxon>
        <taxon>Metazoa</taxon>
        <taxon>Ecdysozoa</taxon>
        <taxon>Arthropoda</taxon>
        <taxon>Chelicerata</taxon>
        <taxon>Arachnida</taxon>
        <taxon>Araneae</taxon>
        <taxon>Araneomorphae</taxon>
        <taxon>Entelegynae</taxon>
        <taxon>Araneoidea</taxon>
        <taxon>Araneidae</taxon>
        <taxon>Araneus</taxon>
    </lineage>
</organism>
<proteinExistence type="predicted"/>
<gene>
    <name evidence="10" type="primary">ZG20_0</name>
    <name evidence="10" type="ORF">AVEN_107022_1</name>
</gene>
<dbReference type="OrthoDB" id="427030at2759"/>
<keyword evidence="4 7" id="KW-0863">Zinc-finger</keyword>
<evidence type="ECO:0000313" key="10">
    <source>
        <dbReference type="EMBL" id="GBN61729.1"/>
    </source>
</evidence>
<feature type="compositionally biased region" description="Polar residues" evidence="8">
    <location>
        <begin position="11"/>
        <end position="22"/>
    </location>
</feature>
<dbReference type="SUPFAM" id="SSF57667">
    <property type="entry name" value="beta-beta-alpha zinc fingers"/>
    <property type="match status" value="2"/>
</dbReference>
<dbReference type="SMART" id="SM00355">
    <property type="entry name" value="ZnF_C2H2"/>
    <property type="match status" value="3"/>
</dbReference>
<dbReference type="PROSITE" id="PS00028">
    <property type="entry name" value="ZINC_FINGER_C2H2_1"/>
    <property type="match status" value="2"/>
</dbReference>
<feature type="compositionally biased region" description="Basic and acidic residues" evidence="8">
    <location>
        <begin position="1"/>
        <end position="10"/>
    </location>
</feature>
<evidence type="ECO:0000256" key="3">
    <source>
        <dbReference type="ARBA" id="ARBA00022737"/>
    </source>
</evidence>
<dbReference type="Proteomes" id="UP000499080">
    <property type="component" value="Unassembled WGS sequence"/>
</dbReference>
<keyword evidence="5" id="KW-0862">Zinc</keyword>
<evidence type="ECO:0000313" key="11">
    <source>
        <dbReference type="Proteomes" id="UP000499080"/>
    </source>
</evidence>